<accession>C0NKK7</accession>
<dbReference type="InParanoid" id="C0NKK7"/>
<proteinExistence type="predicted"/>
<dbReference type="PROSITE" id="PS51502">
    <property type="entry name" value="S_R_A_B_BARREL"/>
    <property type="match status" value="1"/>
</dbReference>
<dbReference type="GeneID" id="69036703"/>
<feature type="domain" description="Stress-response A/B barrel" evidence="1">
    <location>
        <begin position="3"/>
        <end position="98"/>
    </location>
</feature>
<dbReference type="SMART" id="SM00886">
    <property type="entry name" value="Dabb"/>
    <property type="match status" value="1"/>
</dbReference>
<evidence type="ECO:0000313" key="2">
    <source>
        <dbReference type="EMBL" id="EEH08398.1"/>
    </source>
</evidence>
<dbReference type="STRING" id="447093.C0NKK7"/>
<dbReference type="Gene3D" id="3.30.70.100">
    <property type="match status" value="1"/>
</dbReference>
<evidence type="ECO:0000259" key="1">
    <source>
        <dbReference type="PROSITE" id="PS51502"/>
    </source>
</evidence>
<dbReference type="SUPFAM" id="SSF54909">
    <property type="entry name" value="Dimeric alpha+beta barrel"/>
    <property type="match status" value="1"/>
</dbReference>
<name>C0NKK7_AJECG</name>
<dbReference type="Proteomes" id="UP000001631">
    <property type="component" value="Unassembled WGS sequence"/>
</dbReference>
<organism evidence="2 3">
    <name type="scientific">Ajellomyces capsulatus (strain G186AR / H82 / ATCC MYA-2454 / RMSCC 2432)</name>
    <name type="common">Darling's disease fungus</name>
    <name type="synonym">Histoplasma capsulatum</name>
    <dbReference type="NCBI Taxonomy" id="447093"/>
    <lineage>
        <taxon>Eukaryota</taxon>
        <taxon>Fungi</taxon>
        <taxon>Dikarya</taxon>
        <taxon>Ascomycota</taxon>
        <taxon>Pezizomycotina</taxon>
        <taxon>Eurotiomycetes</taxon>
        <taxon>Eurotiomycetidae</taxon>
        <taxon>Onygenales</taxon>
        <taxon>Ajellomycetaceae</taxon>
        <taxon>Histoplasma</taxon>
    </lineage>
</organism>
<sequence length="100" mass="10895">MAVFHIVLLKLKPGVVPSQVAAFKTACKAMVGQVPGLREMHCNPPLAMTASRAKGYDMGLLAILEKPDDVSVYAGHPSHLVVQKLRDELCEDALAYDMEF</sequence>
<dbReference type="PANTHER" id="PTHR37832:SF1">
    <property type="entry name" value="STRESS-RESPONSE A_B BARREL DOMAIN-CONTAINING PROTEIN"/>
    <property type="match status" value="1"/>
</dbReference>
<dbReference type="Pfam" id="PF07876">
    <property type="entry name" value="Dabb"/>
    <property type="match status" value="1"/>
</dbReference>
<dbReference type="InterPro" id="IPR011008">
    <property type="entry name" value="Dimeric_a/b-barrel"/>
</dbReference>
<dbReference type="InterPro" id="IPR013097">
    <property type="entry name" value="Dabb"/>
</dbReference>
<reference evidence="2" key="1">
    <citation type="submission" date="2009-02" db="EMBL/GenBank/DDBJ databases">
        <title>The Genome Sequence of Ajellomyces capsulatus strain G186AR.</title>
        <authorList>
            <consortium name="The Broad Institute Genome Sequencing Platform"/>
            <person name="Champion M."/>
            <person name="Cuomo C."/>
            <person name="Ma L.-J."/>
            <person name="Henn M.R."/>
            <person name="Sil A."/>
            <person name="Goldman B."/>
            <person name="Young S.K."/>
            <person name="Kodira C.D."/>
            <person name="Zeng Q."/>
            <person name="Koehrsen M."/>
            <person name="Alvarado L."/>
            <person name="Berlin A."/>
            <person name="Borenstein D."/>
            <person name="Chen Z."/>
            <person name="Engels R."/>
            <person name="Freedman E."/>
            <person name="Gellesch M."/>
            <person name="Goldberg J."/>
            <person name="Griggs A."/>
            <person name="Gujja S."/>
            <person name="Heiman D."/>
            <person name="Hepburn T."/>
            <person name="Howarth C."/>
            <person name="Jen D."/>
            <person name="Larson L."/>
            <person name="Lewis B."/>
            <person name="Mehta T."/>
            <person name="Park D."/>
            <person name="Pearson M."/>
            <person name="Roberts A."/>
            <person name="Saif S."/>
            <person name="Shea T."/>
            <person name="Shenoy N."/>
            <person name="Sisk P."/>
            <person name="Stolte C."/>
            <person name="Sykes S."/>
            <person name="Walk T."/>
            <person name="White J."/>
            <person name="Yandava C."/>
            <person name="Klein B."/>
            <person name="McEwen J.G."/>
            <person name="Puccia R."/>
            <person name="Goldman G.H."/>
            <person name="Felipe M.S."/>
            <person name="Nino-Vega G."/>
            <person name="San-Blas G."/>
            <person name="Taylor J."/>
            <person name="Mendoza L."/>
            <person name="Galagan J."/>
            <person name="Nusbaum C."/>
            <person name="Birren B."/>
        </authorList>
    </citation>
    <scope>NUCLEOTIDE SEQUENCE</scope>
    <source>
        <strain evidence="2">G186AR</strain>
    </source>
</reference>
<dbReference type="PANTHER" id="PTHR37832">
    <property type="entry name" value="BLL2683 PROTEIN"/>
    <property type="match status" value="1"/>
</dbReference>
<gene>
    <name evidence="2" type="ORF">HCBG_03687</name>
</gene>
<dbReference type="AlphaFoldDB" id="C0NKK7"/>
<dbReference type="RefSeq" id="XP_045288879.1">
    <property type="nucleotide sequence ID" value="XM_045430736.1"/>
</dbReference>
<keyword evidence="3" id="KW-1185">Reference proteome</keyword>
<dbReference type="HOGENOM" id="CLU_080664_6_1_1"/>
<dbReference type="EMBL" id="GG663366">
    <property type="protein sequence ID" value="EEH08398.1"/>
    <property type="molecule type" value="Genomic_DNA"/>
</dbReference>
<evidence type="ECO:0000313" key="3">
    <source>
        <dbReference type="Proteomes" id="UP000001631"/>
    </source>
</evidence>
<protein>
    <recommendedName>
        <fullName evidence="1">Stress-response A/B barrel domain-containing protein</fullName>
    </recommendedName>
</protein>